<proteinExistence type="predicted"/>
<evidence type="ECO:0000313" key="2">
    <source>
        <dbReference type="EMBL" id="CAH2020613.1"/>
    </source>
</evidence>
<sequence length="81" mass="8696">MSPRPSIVPLDTGDSPTSDIESRHDRHATRGPSQGTCKGQLQGVPESLQRSPAGPGRSCAECSQRVCEDCASYSKMDDGRY</sequence>
<feature type="region of interest" description="Disordered" evidence="1">
    <location>
        <begin position="1"/>
        <end position="60"/>
    </location>
</feature>
<protein>
    <submittedName>
        <fullName evidence="2">Uncharacterized protein</fullName>
    </submittedName>
</protein>
<evidence type="ECO:0000256" key="1">
    <source>
        <dbReference type="SAM" id="MobiDB-lite"/>
    </source>
</evidence>
<dbReference type="AlphaFoldDB" id="A0A9P0VUT3"/>
<accession>A0A9P0VUT3</accession>
<dbReference type="OrthoDB" id="10059918at2759"/>
<evidence type="ECO:0000313" key="3">
    <source>
        <dbReference type="Proteomes" id="UP001152888"/>
    </source>
</evidence>
<name>A0A9P0VUT3_ACAOB</name>
<reference evidence="2" key="1">
    <citation type="submission" date="2022-03" db="EMBL/GenBank/DDBJ databases">
        <authorList>
            <person name="Sayadi A."/>
        </authorList>
    </citation>
    <scope>NUCLEOTIDE SEQUENCE</scope>
</reference>
<comment type="caution">
    <text evidence="2">The sequence shown here is derived from an EMBL/GenBank/DDBJ whole genome shotgun (WGS) entry which is preliminary data.</text>
</comment>
<keyword evidence="3" id="KW-1185">Reference proteome</keyword>
<organism evidence="2 3">
    <name type="scientific">Acanthoscelides obtectus</name>
    <name type="common">Bean weevil</name>
    <name type="synonym">Bruchus obtectus</name>
    <dbReference type="NCBI Taxonomy" id="200917"/>
    <lineage>
        <taxon>Eukaryota</taxon>
        <taxon>Metazoa</taxon>
        <taxon>Ecdysozoa</taxon>
        <taxon>Arthropoda</taxon>
        <taxon>Hexapoda</taxon>
        <taxon>Insecta</taxon>
        <taxon>Pterygota</taxon>
        <taxon>Neoptera</taxon>
        <taxon>Endopterygota</taxon>
        <taxon>Coleoptera</taxon>
        <taxon>Polyphaga</taxon>
        <taxon>Cucujiformia</taxon>
        <taxon>Chrysomeloidea</taxon>
        <taxon>Chrysomelidae</taxon>
        <taxon>Bruchinae</taxon>
        <taxon>Bruchini</taxon>
        <taxon>Acanthoscelides</taxon>
    </lineage>
</organism>
<dbReference type="EMBL" id="CAKOFQ010011228">
    <property type="protein sequence ID" value="CAH2020613.1"/>
    <property type="molecule type" value="Genomic_DNA"/>
</dbReference>
<gene>
    <name evidence="2" type="ORF">ACAOBT_LOCUS37984</name>
</gene>
<dbReference type="Proteomes" id="UP001152888">
    <property type="component" value="Unassembled WGS sequence"/>
</dbReference>